<dbReference type="Proteomes" id="UP000267029">
    <property type="component" value="Unassembled WGS sequence"/>
</dbReference>
<proteinExistence type="predicted"/>
<sequence>MAACFDINKNVTKVVFGFLCPCLSFLDAIEKQLYSLQLHPPTLEDRPIKEHLRIIGRGPHEGNIEFNLSSLT</sequence>
<evidence type="ECO:0000313" key="3">
    <source>
        <dbReference type="WBParaSite" id="MCOS_0000600401-mRNA-1"/>
    </source>
</evidence>
<reference evidence="3" key="1">
    <citation type="submission" date="2017-02" db="UniProtKB">
        <authorList>
            <consortium name="WormBaseParasite"/>
        </authorList>
    </citation>
    <scope>IDENTIFICATION</scope>
</reference>
<dbReference type="EMBL" id="UXSR01005228">
    <property type="protein sequence ID" value="VDD80002.1"/>
    <property type="molecule type" value="Genomic_DNA"/>
</dbReference>
<dbReference type="WBParaSite" id="MCOS_0000600401-mRNA-1">
    <property type="protein sequence ID" value="MCOS_0000600401-mRNA-1"/>
    <property type="gene ID" value="MCOS_0000600401"/>
</dbReference>
<name>A0A0R3UFT3_MESCO</name>
<accession>A0A0R3UFT3</accession>
<protein>
    <submittedName>
        <fullName evidence="1 3">Uncharacterized protein</fullName>
    </submittedName>
</protein>
<reference evidence="1 2" key="2">
    <citation type="submission" date="2018-10" db="EMBL/GenBank/DDBJ databases">
        <authorList>
            <consortium name="Pathogen Informatics"/>
        </authorList>
    </citation>
    <scope>NUCLEOTIDE SEQUENCE [LARGE SCALE GENOMIC DNA]</scope>
</reference>
<evidence type="ECO:0000313" key="1">
    <source>
        <dbReference type="EMBL" id="VDD80002.1"/>
    </source>
</evidence>
<keyword evidence="2" id="KW-1185">Reference proteome</keyword>
<organism evidence="3">
    <name type="scientific">Mesocestoides corti</name>
    <name type="common">Flatworm</name>
    <dbReference type="NCBI Taxonomy" id="53468"/>
    <lineage>
        <taxon>Eukaryota</taxon>
        <taxon>Metazoa</taxon>
        <taxon>Spiralia</taxon>
        <taxon>Lophotrochozoa</taxon>
        <taxon>Platyhelminthes</taxon>
        <taxon>Cestoda</taxon>
        <taxon>Eucestoda</taxon>
        <taxon>Cyclophyllidea</taxon>
        <taxon>Mesocestoididae</taxon>
        <taxon>Mesocestoides</taxon>
    </lineage>
</organism>
<evidence type="ECO:0000313" key="2">
    <source>
        <dbReference type="Proteomes" id="UP000267029"/>
    </source>
</evidence>
<gene>
    <name evidence="1" type="ORF">MCOS_LOCUS6005</name>
</gene>
<dbReference type="AlphaFoldDB" id="A0A0R3UFT3"/>